<organism evidence="1 2">
    <name type="scientific">Epichloe festucae (strain Fl1)</name>
    <dbReference type="NCBI Taxonomy" id="877507"/>
    <lineage>
        <taxon>Eukaryota</taxon>
        <taxon>Fungi</taxon>
        <taxon>Dikarya</taxon>
        <taxon>Ascomycota</taxon>
        <taxon>Pezizomycotina</taxon>
        <taxon>Sordariomycetes</taxon>
        <taxon>Hypocreomycetidae</taxon>
        <taxon>Hypocreales</taxon>
        <taxon>Clavicipitaceae</taxon>
        <taxon>Epichloe</taxon>
    </lineage>
</organism>
<dbReference type="AlphaFoldDB" id="A0A7S9PVH0"/>
<protein>
    <submittedName>
        <fullName evidence="1">Uncharacterized protein</fullName>
    </submittedName>
</protein>
<gene>
    <name evidence="1" type="ORF">C2857_004035</name>
</gene>
<proteinExistence type="predicted"/>
<dbReference type="Proteomes" id="UP000594364">
    <property type="component" value="Chromosome 3"/>
</dbReference>
<accession>A0A7S9PVH0</accession>
<reference evidence="1 2" key="1">
    <citation type="journal article" date="2018" name="PLoS Genet.">
        <title>Repeat elements organise 3D genome structure and mediate transcription in the filamentous fungus Epichloe festucae.</title>
        <authorList>
            <person name="Winter D.J."/>
            <person name="Ganley A.R.D."/>
            <person name="Young C.A."/>
            <person name="Liachko I."/>
            <person name="Schardl C.L."/>
            <person name="Dupont P.Y."/>
            <person name="Berry D."/>
            <person name="Ram A."/>
            <person name="Scott B."/>
            <person name="Cox M.P."/>
        </authorList>
    </citation>
    <scope>NUCLEOTIDE SEQUENCE [LARGE SCALE GENOMIC DNA]</scope>
    <source>
        <strain evidence="1 2">Fl1</strain>
    </source>
</reference>
<evidence type="ECO:0000313" key="2">
    <source>
        <dbReference type="Proteomes" id="UP000594364"/>
    </source>
</evidence>
<name>A0A7S9PVH0_EPIFF</name>
<evidence type="ECO:0000313" key="1">
    <source>
        <dbReference type="EMBL" id="QPH00438.1"/>
    </source>
</evidence>
<sequence>MFSEHYLRSSIFGSPAPFDEPVAIPYMNMADGEVRTTITDPYMDEAIELPIDMEWTGEQWSEESDMDSFVFAFYRTRVVLGDLEYSHRYQFMAMEFTGLDPNLRGN</sequence>
<dbReference type="EMBL" id="CP031387">
    <property type="protein sequence ID" value="QPH00438.1"/>
    <property type="molecule type" value="Genomic_DNA"/>
</dbReference>
<dbReference type="OrthoDB" id="4763277at2759"/>
<keyword evidence="2" id="KW-1185">Reference proteome</keyword>